<dbReference type="AlphaFoldDB" id="A0A7I7UIV1"/>
<sequence length="286" mass="32317">MLRTNTWIGNTGRFRRGGRVGLVKRGVVAVQVGFYVLWLRGINLFSLRRVTGDCDVDVSLTTYGNRVRSVWSTVESIGRGTVRPRRIILWIEDPSIVANPPAPLRRLRRRGLEIKQCDDFGPHKKYYPYLLEGEPTRTLVTADDDMYYPRRWLENLLAAHRDGEVTAYRARLRTDGPYASWPACTTDKPSDRVFATGVSGVAYPSSLLSALRARGDSFMDICPRADDFWLHFAALATGLTIRQVANFPADWWPQLRLAGTGLWPENLKEGGNDAIAAQTARAWLRH</sequence>
<dbReference type="InterPro" id="IPR029044">
    <property type="entry name" value="Nucleotide-diphossugar_trans"/>
</dbReference>
<protein>
    <recommendedName>
        <fullName evidence="3">Glycosyl transferase</fullName>
    </recommendedName>
</protein>
<proteinExistence type="predicted"/>
<keyword evidence="2" id="KW-1185">Reference proteome</keyword>
<reference evidence="1 2" key="1">
    <citation type="journal article" date="2019" name="Emerg. Microbes Infect.">
        <title>Comprehensive subspecies identification of 175 nontuberculous mycobacteria species based on 7547 genomic profiles.</title>
        <authorList>
            <person name="Matsumoto Y."/>
            <person name="Kinjo T."/>
            <person name="Motooka D."/>
            <person name="Nabeya D."/>
            <person name="Jung N."/>
            <person name="Uechi K."/>
            <person name="Horii T."/>
            <person name="Iida T."/>
            <person name="Fujita J."/>
            <person name="Nakamura S."/>
        </authorList>
    </citation>
    <scope>NUCLEOTIDE SEQUENCE [LARGE SCALE GENOMIC DNA]</scope>
    <source>
        <strain evidence="1 2">JCM 6370</strain>
    </source>
</reference>
<gene>
    <name evidence="1" type="ORF">MPUL_12440</name>
</gene>
<organism evidence="1 2">
    <name type="scientific">Mycolicibacterium pulveris</name>
    <name type="common">Mycobacterium pulveris</name>
    <dbReference type="NCBI Taxonomy" id="36813"/>
    <lineage>
        <taxon>Bacteria</taxon>
        <taxon>Bacillati</taxon>
        <taxon>Actinomycetota</taxon>
        <taxon>Actinomycetes</taxon>
        <taxon>Mycobacteriales</taxon>
        <taxon>Mycobacteriaceae</taxon>
        <taxon>Mycolicibacterium</taxon>
    </lineage>
</organism>
<dbReference type="Proteomes" id="UP000467252">
    <property type="component" value="Chromosome"/>
</dbReference>
<name>A0A7I7UIV1_MYCPV</name>
<evidence type="ECO:0000313" key="2">
    <source>
        <dbReference type="Proteomes" id="UP000467252"/>
    </source>
</evidence>
<evidence type="ECO:0000313" key="1">
    <source>
        <dbReference type="EMBL" id="BBY80086.1"/>
    </source>
</evidence>
<accession>A0A7I7UIV1</accession>
<evidence type="ECO:0008006" key="3">
    <source>
        <dbReference type="Google" id="ProtNLM"/>
    </source>
</evidence>
<dbReference type="EMBL" id="AP022599">
    <property type="protein sequence ID" value="BBY80086.1"/>
    <property type="molecule type" value="Genomic_DNA"/>
</dbReference>
<dbReference type="SUPFAM" id="SSF53448">
    <property type="entry name" value="Nucleotide-diphospho-sugar transferases"/>
    <property type="match status" value="1"/>
</dbReference>